<dbReference type="Gene3D" id="3.40.50.1820">
    <property type="entry name" value="alpha/beta hydrolase"/>
    <property type="match status" value="1"/>
</dbReference>
<dbReference type="InterPro" id="IPR012354">
    <property type="entry name" value="Esterase_lipase"/>
</dbReference>
<dbReference type="InterPro" id="IPR050266">
    <property type="entry name" value="AB_hydrolase_sf"/>
</dbReference>
<feature type="binding site" evidence="2">
    <location>
        <position position="28"/>
    </location>
    <ligand>
        <name>substrate</name>
    </ligand>
</feature>
<proteinExistence type="predicted"/>
<accession>A0A917EU83</accession>
<evidence type="ECO:0000256" key="3">
    <source>
        <dbReference type="PIRSR" id="PIRSR017388-3"/>
    </source>
</evidence>
<feature type="active site" description="Charge relay system" evidence="1">
    <location>
        <position position="193"/>
    </location>
</feature>
<evidence type="ECO:0000256" key="2">
    <source>
        <dbReference type="PIRSR" id="PIRSR017388-2"/>
    </source>
</evidence>
<dbReference type="PANTHER" id="PTHR43798">
    <property type="entry name" value="MONOACYLGLYCEROL LIPASE"/>
    <property type="match status" value="1"/>
</dbReference>
<feature type="binding site" evidence="2">
    <location>
        <position position="97"/>
    </location>
    <ligand>
        <name>substrate</name>
    </ligand>
</feature>
<reference evidence="5" key="2">
    <citation type="submission" date="2020-09" db="EMBL/GenBank/DDBJ databases">
        <authorList>
            <person name="Sun Q."/>
            <person name="Zhou Y."/>
        </authorList>
    </citation>
    <scope>NUCLEOTIDE SEQUENCE</scope>
    <source>
        <strain evidence="5">CGMCC 1.12153</strain>
    </source>
</reference>
<evidence type="ECO:0000259" key="4">
    <source>
        <dbReference type="Pfam" id="PF12146"/>
    </source>
</evidence>
<reference evidence="5" key="1">
    <citation type="journal article" date="2014" name="Int. J. Syst. Evol. Microbiol.">
        <title>Complete genome sequence of Corynebacterium casei LMG S-19264T (=DSM 44701T), isolated from a smear-ripened cheese.</title>
        <authorList>
            <consortium name="US DOE Joint Genome Institute (JGI-PGF)"/>
            <person name="Walter F."/>
            <person name="Albersmeier A."/>
            <person name="Kalinowski J."/>
            <person name="Ruckert C."/>
        </authorList>
    </citation>
    <scope>NUCLEOTIDE SEQUENCE</scope>
    <source>
        <strain evidence="5">CGMCC 1.12153</strain>
    </source>
</reference>
<feature type="active site" description="Nucleophile" evidence="1">
    <location>
        <position position="96"/>
    </location>
</feature>
<dbReference type="Proteomes" id="UP000660110">
    <property type="component" value="Unassembled WGS sequence"/>
</dbReference>
<sequence>MEEYPVLDGAQPIYFEGNEVGILVSHGFTGTTQSVRPLVEAYGKEGYSVACPRLKGHGTAPEDMETTTAQDWMDSVEEAYAWLKERCSKVFVVGLSMGGTLALHLAAKYEDIAGVIPINAAIDIPSMENIIETTDDRYIAAIGSDIKKEGVTELAYDKTPVASIEHLILMMTRVHDELAKIHCPILIFVSEEDHIVPPENSEMIFNTVLSEHKELIHLENSYHVATLDIDLDIITERSLEFFVMYSNTK</sequence>
<gene>
    <name evidence="5" type="primary">yvaK</name>
    <name evidence="5" type="ORF">GCM10010954_09380</name>
</gene>
<feature type="domain" description="Serine aminopeptidase S33" evidence="4">
    <location>
        <begin position="22"/>
        <end position="126"/>
    </location>
</feature>
<dbReference type="AlphaFoldDB" id="A0A917EU83"/>
<evidence type="ECO:0000313" key="5">
    <source>
        <dbReference type="EMBL" id="GGF12771.1"/>
    </source>
</evidence>
<evidence type="ECO:0000313" key="6">
    <source>
        <dbReference type="Proteomes" id="UP000660110"/>
    </source>
</evidence>
<dbReference type="GO" id="GO:0052689">
    <property type="term" value="F:carboxylic ester hydrolase activity"/>
    <property type="evidence" value="ECO:0007669"/>
    <property type="project" value="InterPro"/>
</dbReference>
<dbReference type="InterPro" id="IPR029058">
    <property type="entry name" value="AB_hydrolase_fold"/>
</dbReference>
<evidence type="ECO:0000256" key="1">
    <source>
        <dbReference type="PIRSR" id="PIRSR017388-1"/>
    </source>
</evidence>
<dbReference type="Pfam" id="PF12146">
    <property type="entry name" value="Hydrolase_4"/>
    <property type="match status" value="2"/>
</dbReference>
<dbReference type="InterPro" id="IPR022742">
    <property type="entry name" value="Hydrolase_4"/>
</dbReference>
<dbReference type="SUPFAM" id="SSF53474">
    <property type="entry name" value="alpha/beta-Hydrolases"/>
    <property type="match status" value="1"/>
</dbReference>
<name>A0A917EU83_HALAA</name>
<dbReference type="PIRSF" id="PIRSF017388">
    <property type="entry name" value="Esterase_lipase"/>
    <property type="match status" value="1"/>
</dbReference>
<keyword evidence="6" id="KW-1185">Reference proteome</keyword>
<feature type="site" description="Important for substrate specificity" evidence="3">
    <location>
        <position position="142"/>
    </location>
</feature>
<feature type="active site" description="Charge relay system" evidence="1">
    <location>
        <position position="223"/>
    </location>
</feature>
<protein>
    <submittedName>
        <fullName evidence="5">Carboxylesterase</fullName>
    </submittedName>
</protein>
<dbReference type="EMBL" id="BMEL01000001">
    <property type="protein sequence ID" value="GGF12771.1"/>
    <property type="molecule type" value="Genomic_DNA"/>
</dbReference>
<comment type="caution">
    <text evidence="5">The sequence shown here is derived from an EMBL/GenBank/DDBJ whole genome shotgun (WGS) entry which is preliminary data.</text>
</comment>
<feature type="domain" description="Serine aminopeptidase S33" evidence="4">
    <location>
        <begin position="154"/>
        <end position="228"/>
    </location>
</feature>
<organism evidence="5 6">
    <name type="scientific">Halobacillus andaensis</name>
    <dbReference type="NCBI Taxonomy" id="1176239"/>
    <lineage>
        <taxon>Bacteria</taxon>
        <taxon>Bacillati</taxon>
        <taxon>Bacillota</taxon>
        <taxon>Bacilli</taxon>
        <taxon>Bacillales</taxon>
        <taxon>Bacillaceae</taxon>
        <taxon>Halobacillus</taxon>
    </lineage>
</organism>